<dbReference type="SMART" id="SM01411">
    <property type="entry name" value="Ephrin_rec_like"/>
    <property type="match status" value="2"/>
</dbReference>
<evidence type="ECO:0000256" key="2">
    <source>
        <dbReference type="ARBA" id="ARBA00022692"/>
    </source>
</evidence>
<keyword evidence="4 5" id="KW-0472">Membrane</keyword>
<feature type="transmembrane region" description="Helical" evidence="5">
    <location>
        <begin position="592"/>
        <end position="609"/>
    </location>
</feature>
<evidence type="ECO:0000256" key="3">
    <source>
        <dbReference type="ARBA" id="ARBA00022989"/>
    </source>
</evidence>
<dbReference type="SUPFAM" id="SSF57184">
    <property type="entry name" value="Growth factor receptor domain"/>
    <property type="match status" value="1"/>
</dbReference>
<dbReference type="Pfam" id="PF01094">
    <property type="entry name" value="ANF_receptor"/>
    <property type="match status" value="1"/>
</dbReference>
<evidence type="ECO:0000259" key="6">
    <source>
        <dbReference type="Pfam" id="PF01094"/>
    </source>
</evidence>
<keyword evidence="2 5" id="KW-0812">Transmembrane</keyword>
<feature type="transmembrane region" description="Helical" evidence="5">
    <location>
        <begin position="418"/>
        <end position="438"/>
    </location>
</feature>
<dbReference type="OMA" id="HYPRENG"/>
<protein>
    <submittedName>
        <fullName evidence="8">Thyroglobulin</fullName>
    </submittedName>
</protein>
<dbReference type="PANTHER" id="PTHR46967">
    <property type="entry name" value="INSULIN-LIKE GROWTH FACTOR BINDING PROTEIN,N-TERMINAL"/>
    <property type="match status" value="1"/>
</dbReference>
<dbReference type="Gene3D" id="2.10.50.10">
    <property type="entry name" value="Tumor Necrosis Factor Receptor, subunit A, domain 2"/>
    <property type="match status" value="1"/>
</dbReference>
<dbReference type="SUPFAM" id="SSF53822">
    <property type="entry name" value="Periplasmic binding protein-like I"/>
    <property type="match status" value="1"/>
</dbReference>
<keyword evidence="9" id="KW-1185">Reference proteome</keyword>
<dbReference type="InterPro" id="IPR001828">
    <property type="entry name" value="ANF_lig-bd_rcpt"/>
</dbReference>
<dbReference type="InterPro" id="IPR028082">
    <property type="entry name" value="Peripla_BP_I"/>
</dbReference>
<feature type="transmembrane region" description="Helical" evidence="5">
    <location>
        <begin position="615"/>
        <end position="634"/>
    </location>
</feature>
<evidence type="ECO:0000313" key="9">
    <source>
        <dbReference type="Proteomes" id="UP000186817"/>
    </source>
</evidence>
<feature type="transmembrane region" description="Helical" evidence="5">
    <location>
        <begin position="533"/>
        <end position="559"/>
    </location>
</feature>
<comment type="caution">
    <text evidence="8">The sequence shown here is derived from an EMBL/GenBank/DDBJ whole genome shotgun (WGS) entry which is preliminary data.</text>
</comment>
<evidence type="ECO:0000256" key="1">
    <source>
        <dbReference type="ARBA" id="ARBA00004370"/>
    </source>
</evidence>
<evidence type="ECO:0000313" key="8">
    <source>
        <dbReference type="EMBL" id="OLQ07365.1"/>
    </source>
</evidence>
<feature type="transmembrane region" description="Helical" evidence="5">
    <location>
        <begin position="450"/>
        <end position="471"/>
    </location>
</feature>
<organism evidence="8 9">
    <name type="scientific">Symbiodinium microadriaticum</name>
    <name type="common">Dinoflagellate</name>
    <name type="synonym">Zooxanthella microadriatica</name>
    <dbReference type="NCBI Taxonomy" id="2951"/>
    <lineage>
        <taxon>Eukaryota</taxon>
        <taxon>Sar</taxon>
        <taxon>Alveolata</taxon>
        <taxon>Dinophyceae</taxon>
        <taxon>Suessiales</taxon>
        <taxon>Symbiodiniaceae</taxon>
        <taxon>Symbiodinium</taxon>
    </lineage>
</organism>
<accession>A0A1Q9EIX6</accession>
<gene>
    <name evidence="8" type="primary">Tg</name>
    <name evidence="8" type="ORF">AK812_SmicGene9217</name>
</gene>
<dbReference type="EMBL" id="LSRX01000140">
    <property type="protein sequence ID" value="OLQ07365.1"/>
    <property type="molecule type" value="Genomic_DNA"/>
</dbReference>
<feature type="transmembrane region" description="Helical" evidence="5">
    <location>
        <begin position="646"/>
        <end position="665"/>
    </location>
</feature>
<dbReference type="PANTHER" id="PTHR46967:SF2">
    <property type="entry name" value="SUSHI, VON WILLEBRAND FACTOR TYPE A, EGF AND PENTRAXIN DOMAIN-CONTAINING PROTEIN 1-LIKE"/>
    <property type="match status" value="1"/>
</dbReference>
<dbReference type="SUPFAM" id="SSF52200">
    <property type="entry name" value="Toll/Interleukin receptor TIR domain"/>
    <property type="match status" value="1"/>
</dbReference>
<dbReference type="Proteomes" id="UP000186817">
    <property type="component" value="Unassembled WGS sequence"/>
</dbReference>
<dbReference type="InterPro" id="IPR009030">
    <property type="entry name" value="Growth_fac_rcpt_cys_sf"/>
</dbReference>
<feature type="domain" description="Receptor ligand binding region" evidence="6">
    <location>
        <begin position="64"/>
        <end position="131"/>
    </location>
</feature>
<sequence length="1132" mass="123766">MAATIGPKFPELLQMWSRLGPDDIVGAEAVQRYSLDRMRIPLDSEDLVNLMSHETPGIPSGWSALAFDALYTFLVAINQLLHKGVHRTEIRGEVLLQELRRTSFTGISGSVSFNENGDRLGAYELLNVQGDPRETVRVAEFSASTSEFFFEKPLVWMDGLMGATPPAHLYSCDPGFYKEEQSKQCKACPKGMKCLGGFNATSTACPRGTFARDTGQSACVPCAKGFFAPDTGLSECSPCLPGYEAPDEGLEACSRCGIGWYSAPSGQARCSSCGRGQITRESGAVNESECLCGSGSFMCGETLSCESCFEGLFCQEGLGPPVQLAGFWTKDASTGCDFSVLRCRNARECPQAALGTCADGREGIACNNCKARHYPRENGTCLPCGETDALPGVIAFVAIPIALLLLNMLRVEPSQVSFNLLTAAAVSSQLLVDFIRITCIYGTDSPVLKFASRLLACPLACACLLVSWCLSKMLGRPKPLDTVLNLCGLLIFAFYLSIALATLVPFQCAPNPDQTASMVSDPGIACYSSDEHAALLALAVCGLLSQPLAFLAVATYATIMYPWRVGSGRGLRLMNRYRFLFHRFKPERYKHGLFLLYRNSIVALLPVAVDVPEIQVPVMGTILLASLALQARTFPWRTEQANHVDLALTGLLIIVLLGAAPLLKLDETESVLSLGIFLCIPVVMILVVALLALLRAIVNHFRKRCQYGIFLCHHKGGAGSLCRLMKLLIARHSPIRVFLDCDQLENLDYLFDIVRTETKSVVVVLTTNLLSRSWCAGEITTAWKNNITTVPLKCDGFKLLNEEALKLIPTMWTPQQKQVLANYGVALGDVMSAYVWLQHNLAHLQMPRSGPVWPREEVVREMLGRCGVLSIGRRTAYMLQASSRSSLAQARARILIMSSVSDPEIMSSCEVLQLMLQGHLRVECAVVHGRRQMSSWKPFAYYLVVVLFRGILNDYRFRRTLAQALAPSKRTLEVLTLIADPQFEFPNLAELEEEEEEVYDAATGSDRTATATDSEQAAFRQQQVQALRSLVTVLALPFSPLASEGLQQKQVAEIAGRMHRYKDPAAAAWRDEADDKLTEASLQDVAGVGRRGSMASCYSQVTAPDGAESIVPIASIESIRSMQPNPDQSFSV</sequence>
<keyword evidence="3 5" id="KW-1133">Transmembrane helix</keyword>
<dbReference type="OrthoDB" id="432745at2759"/>
<evidence type="ECO:0000256" key="4">
    <source>
        <dbReference type="ARBA" id="ARBA00023136"/>
    </source>
</evidence>
<dbReference type="Gene3D" id="3.40.50.2300">
    <property type="match status" value="2"/>
</dbReference>
<reference evidence="8 9" key="1">
    <citation type="submission" date="2016-02" db="EMBL/GenBank/DDBJ databases">
        <title>Genome analysis of coral dinoflagellate symbionts highlights evolutionary adaptations to a symbiotic lifestyle.</title>
        <authorList>
            <person name="Aranda M."/>
            <person name="Li Y."/>
            <person name="Liew Y.J."/>
            <person name="Baumgarten S."/>
            <person name="Simakov O."/>
            <person name="Wilson M."/>
            <person name="Piel J."/>
            <person name="Ashoor H."/>
            <person name="Bougouffa S."/>
            <person name="Bajic V.B."/>
            <person name="Ryu T."/>
            <person name="Ravasi T."/>
            <person name="Bayer T."/>
            <person name="Micklem G."/>
            <person name="Kim H."/>
            <person name="Bhak J."/>
            <person name="Lajeunesse T.C."/>
            <person name="Voolstra C.R."/>
        </authorList>
    </citation>
    <scope>NUCLEOTIDE SEQUENCE [LARGE SCALE GENOMIC DNA]</scope>
    <source>
        <strain evidence="8 9">CCMP2467</strain>
    </source>
</reference>
<dbReference type="AlphaFoldDB" id="A0A1Q9EIX6"/>
<dbReference type="InterPro" id="IPR035897">
    <property type="entry name" value="Toll_tir_struct_dom_sf"/>
</dbReference>
<dbReference type="InterPro" id="IPR011641">
    <property type="entry name" value="Tyr-kin_ephrin_A/B_rcpt-like"/>
</dbReference>
<evidence type="ECO:0000256" key="5">
    <source>
        <dbReference type="SAM" id="Phobius"/>
    </source>
</evidence>
<feature type="transmembrane region" description="Helical" evidence="5">
    <location>
        <begin position="389"/>
        <end position="406"/>
    </location>
</feature>
<comment type="subcellular location">
    <subcellularLocation>
        <location evidence="1">Membrane</location>
    </subcellularLocation>
</comment>
<name>A0A1Q9EIX6_SYMMI</name>
<proteinExistence type="predicted"/>
<dbReference type="GO" id="GO:0016020">
    <property type="term" value="C:membrane"/>
    <property type="evidence" value="ECO:0007669"/>
    <property type="project" value="UniProtKB-SubCell"/>
</dbReference>
<dbReference type="Pfam" id="PF07699">
    <property type="entry name" value="Ephrin_rec_like"/>
    <property type="match status" value="1"/>
</dbReference>
<feature type="transmembrane region" description="Helical" evidence="5">
    <location>
        <begin position="671"/>
        <end position="694"/>
    </location>
</feature>
<evidence type="ECO:0000259" key="7">
    <source>
        <dbReference type="Pfam" id="PF07699"/>
    </source>
</evidence>
<feature type="domain" description="Tyrosine-protein kinase ephrin type A/B receptor-like" evidence="7">
    <location>
        <begin position="247"/>
        <end position="290"/>
    </location>
</feature>
<feature type="transmembrane region" description="Helical" evidence="5">
    <location>
        <begin position="483"/>
        <end position="504"/>
    </location>
</feature>